<organism evidence="3">
    <name type="scientific">Sesamum radiatum</name>
    <name type="common">Black benniseed</name>
    <dbReference type="NCBI Taxonomy" id="300843"/>
    <lineage>
        <taxon>Eukaryota</taxon>
        <taxon>Viridiplantae</taxon>
        <taxon>Streptophyta</taxon>
        <taxon>Embryophyta</taxon>
        <taxon>Tracheophyta</taxon>
        <taxon>Spermatophyta</taxon>
        <taxon>Magnoliopsida</taxon>
        <taxon>eudicotyledons</taxon>
        <taxon>Gunneridae</taxon>
        <taxon>Pentapetalae</taxon>
        <taxon>asterids</taxon>
        <taxon>lamiids</taxon>
        <taxon>Lamiales</taxon>
        <taxon>Pedaliaceae</taxon>
        <taxon>Sesamum</taxon>
    </lineage>
</organism>
<feature type="compositionally biased region" description="Polar residues" evidence="2">
    <location>
        <begin position="80"/>
        <end position="92"/>
    </location>
</feature>
<feature type="region of interest" description="Disordered" evidence="2">
    <location>
        <begin position="57"/>
        <end position="108"/>
    </location>
</feature>
<feature type="coiled-coil region" evidence="1">
    <location>
        <begin position="147"/>
        <end position="174"/>
    </location>
</feature>
<proteinExistence type="predicted"/>
<evidence type="ECO:0008006" key="4">
    <source>
        <dbReference type="Google" id="ProtNLM"/>
    </source>
</evidence>
<gene>
    <name evidence="3" type="ORF">Sradi_1691200</name>
</gene>
<protein>
    <recommendedName>
        <fullName evidence="4">Retrotransposon gag protein</fullName>
    </recommendedName>
</protein>
<feature type="compositionally biased region" description="Basic and acidic residues" evidence="2">
    <location>
        <begin position="217"/>
        <end position="239"/>
    </location>
</feature>
<comment type="caution">
    <text evidence="3">The sequence shown here is derived from an EMBL/GenBank/DDBJ whole genome shotgun (WGS) entry which is preliminary data.</text>
</comment>
<dbReference type="AlphaFoldDB" id="A0AAW2UC96"/>
<name>A0AAW2UC96_SESRA</name>
<evidence type="ECO:0000313" key="3">
    <source>
        <dbReference type="EMBL" id="KAL0414895.1"/>
    </source>
</evidence>
<evidence type="ECO:0000256" key="2">
    <source>
        <dbReference type="SAM" id="MobiDB-lite"/>
    </source>
</evidence>
<accession>A0AAW2UC96</accession>
<feature type="region of interest" description="Disordered" evidence="2">
    <location>
        <begin position="202"/>
        <end position="257"/>
    </location>
</feature>
<sequence>MADQLSELTSLVKKFVVEKHHVKACGICTSPAHVTDMCPTLQEPPTEHAEAIGGFSGQQRRYDPFPNTYNPGWKDHPNLSYGNQSQNFQKSQYRPPVQPPPPNPEPNLSLEDMMKALIANTQQFQQNTQQRILQIQQNTQQQIQQFQQNTQASIQNLESQISQLTSSVGRLESQGKLPSQPIVNPKHNASAIVLRSGKELQEHMDENSTKRGHAQKRKPEKEVEIPQKQDDKPKDDHPKVLMTRPPFPERFAKSKKEEEEKEILETFRKVEVNIPLLDAIKQIPRYAKFLKELCTSKRQAQRK</sequence>
<evidence type="ECO:0000256" key="1">
    <source>
        <dbReference type="SAM" id="Coils"/>
    </source>
</evidence>
<reference evidence="3" key="2">
    <citation type="journal article" date="2024" name="Plant">
        <title>Genomic evolution and insights into agronomic trait innovations of Sesamum species.</title>
        <authorList>
            <person name="Miao H."/>
            <person name="Wang L."/>
            <person name="Qu L."/>
            <person name="Liu H."/>
            <person name="Sun Y."/>
            <person name="Le M."/>
            <person name="Wang Q."/>
            <person name="Wei S."/>
            <person name="Zheng Y."/>
            <person name="Lin W."/>
            <person name="Duan Y."/>
            <person name="Cao H."/>
            <person name="Xiong S."/>
            <person name="Wang X."/>
            <person name="Wei L."/>
            <person name="Li C."/>
            <person name="Ma Q."/>
            <person name="Ju M."/>
            <person name="Zhao R."/>
            <person name="Li G."/>
            <person name="Mu C."/>
            <person name="Tian Q."/>
            <person name="Mei H."/>
            <person name="Zhang T."/>
            <person name="Gao T."/>
            <person name="Zhang H."/>
        </authorList>
    </citation>
    <scope>NUCLEOTIDE SEQUENCE</scope>
    <source>
        <strain evidence="3">G02</strain>
    </source>
</reference>
<keyword evidence="1" id="KW-0175">Coiled coil</keyword>
<dbReference type="EMBL" id="JACGWJ010000006">
    <property type="protein sequence ID" value="KAL0414895.1"/>
    <property type="molecule type" value="Genomic_DNA"/>
</dbReference>
<reference evidence="3" key="1">
    <citation type="submission" date="2020-06" db="EMBL/GenBank/DDBJ databases">
        <authorList>
            <person name="Li T."/>
            <person name="Hu X."/>
            <person name="Zhang T."/>
            <person name="Song X."/>
            <person name="Zhang H."/>
            <person name="Dai N."/>
            <person name="Sheng W."/>
            <person name="Hou X."/>
            <person name="Wei L."/>
        </authorList>
    </citation>
    <scope>NUCLEOTIDE SEQUENCE</scope>
    <source>
        <strain evidence="3">G02</strain>
        <tissue evidence="3">Leaf</tissue>
    </source>
</reference>
<feature type="compositionally biased region" description="Pro residues" evidence="2">
    <location>
        <begin position="96"/>
        <end position="105"/>
    </location>
</feature>